<protein>
    <submittedName>
        <fullName evidence="3">Maternal effect embryo arrest 22</fullName>
    </submittedName>
</protein>
<evidence type="ECO:0000313" key="4">
    <source>
        <dbReference type="Proteomes" id="UP001604277"/>
    </source>
</evidence>
<dbReference type="EMBL" id="JBFOLJ010000015">
    <property type="protein sequence ID" value="KAL2473990.1"/>
    <property type="molecule type" value="Genomic_DNA"/>
</dbReference>
<evidence type="ECO:0000256" key="2">
    <source>
        <dbReference type="SAM" id="MobiDB-lite"/>
    </source>
</evidence>
<name>A0ABD1QCQ8_9LAMI</name>
<feature type="compositionally biased region" description="Basic and acidic residues" evidence="2">
    <location>
        <begin position="463"/>
        <end position="472"/>
    </location>
</feature>
<feature type="coiled-coil region" evidence="1">
    <location>
        <begin position="118"/>
        <end position="194"/>
    </location>
</feature>
<dbReference type="PANTHER" id="PTHR35480:SF1">
    <property type="entry name" value="MATERNAL EFFECT EMBRYO ARREST 22"/>
    <property type="match status" value="1"/>
</dbReference>
<feature type="compositionally biased region" description="Basic residues" evidence="2">
    <location>
        <begin position="476"/>
        <end position="488"/>
    </location>
</feature>
<evidence type="ECO:0000256" key="1">
    <source>
        <dbReference type="SAM" id="Coils"/>
    </source>
</evidence>
<accession>A0ABD1QCQ8</accession>
<feature type="region of interest" description="Disordered" evidence="2">
    <location>
        <begin position="461"/>
        <end position="501"/>
    </location>
</feature>
<reference evidence="4" key="1">
    <citation type="submission" date="2024-07" db="EMBL/GenBank/DDBJ databases">
        <title>Two chromosome-level genome assemblies of Korean endemic species Abeliophyllum distichum and Forsythia ovata (Oleaceae).</title>
        <authorList>
            <person name="Jang H."/>
        </authorList>
    </citation>
    <scope>NUCLEOTIDE SEQUENCE [LARGE SCALE GENOMIC DNA]</scope>
</reference>
<sequence length="501" mass="57536">MSKTEEAKKKVESERQYTIQERKRADLATVKAEELRKLAETNLKKAMDEKGRVDQLSQKLVEERKKVEKLEKDVCKRVPSRTSVMPPFDLSERQITARNVEGKDEHCLKTMNIRGLTYEELERKLLEREHTIVREKKRADSEMKKAEKQRKIAEAHKKEAIDEKHRANLLSRELEDNKQRIEHLQKELQELVACRQFANSPLSEYHKVSSETATTELLKKQLKFEKMLVKHAKKVARAEIGRSNMLRQELIQLKQESLHFQQRLDMLNDCFLHSDEGIDEMEKIDNLSFTRKPFGRNPYQMQFDGKNERVTKPSSKASTAVVGSEPLKQNIECTTSLRPLYVSGIDSKLEPLCRVPNRKMLQTSAINSSSASFSDRPFVGSQDRDCLVRQEKGTILNIAAIAEDSVRSPIKGNDAERGAGRSKKRKRIVEAVESIENLYSKGQKLNQEVSEKLSALHGILNGQKDEPADENLKGNSRGKHVRRHKKRKSSCEEAIAIHSVH</sequence>
<organism evidence="3 4">
    <name type="scientific">Forsythia ovata</name>
    <dbReference type="NCBI Taxonomy" id="205694"/>
    <lineage>
        <taxon>Eukaryota</taxon>
        <taxon>Viridiplantae</taxon>
        <taxon>Streptophyta</taxon>
        <taxon>Embryophyta</taxon>
        <taxon>Tracheophyta</taxon>
        <taxon>Spermatophyta</taxon>
        <taxon>Magnoliopsida</taxon>
        <taxon>eudicotyledons</taxon>
        <taxon>Gunneridae</taxon>
        <taxon>Pentapetalae</taxon>
        <taxon>asterids</taxon>
        <taxon>lamiids</taxon>
        <taxon>Lamiales</taxon>
        <taxon>Oleaceae</taxon>
        <taxon>Forsythieae</taxon>
        <taxon>Forsythia</taxon>
    </lineage>
</organism>
<dbReference type="Proteomes" id="UP001604277">
    <property type="component" value="Unassembled WGS sequence"/>
</dbReference>
<keyword evidence="1" id="KW-0175">Coiled coil</keyword>
<dbReference type="AlphaFoldDB" id="A0ABD1QCQ8"/>
<evidence type="ECO:0000313" key="3">
    <source>
        <dbReference type="EMBL" id="KAL2473990.1"/>
    </source>
</evidence>
<keyword evidence="4" id="KW-1185">Reference proteome</keyword>
<proteinExistence type="predicted"/>
<feature type="coiled-coil region" evidence="1">
    <location>
        <begin position="29"/>
        <end position="73"/>
    </location>
</feature>
<dbReference type="PANTHER" id="PTHR35480">
    <property type="entry name" value="MATERNAL EFFECT EMBRYO ARREST 22"/>
    <property type="match status" value="1"/>
</dbReference>
<comment type="caution">
    <text evidence="3">The sequence shown here is derived from an EMBL/GenBank/DDBJ whole genome shotgun (WGS) entry which is preliminary data.</text>
</comment>
<gene>
    <name evidence="3" type="ORF">Fot_49726</name>
</gene>